<name>A0A1X2HX48_9FUNG</name>
<protein>
    <submittedName>
        <fullName evidence="2">Uncharacterized protein</fullName>
    </submittedName>
</protein>
<organism evidence="2 3">
    <name type="scientific">Absidia repens</name>
    <dbReference type="NCBI Taxonomy" id="90262"/>
    <lineage>
        <taxon>Eukaryota</taxon>
        <taxon>Fungi</taxon>
        <taxon>Fungi incertae sedis</taxon>
        <taxon>Mucoromycota</taxon>
        <taxon>Mucoromycotina</taxon>
        <taxon>Mucoromycetes</taxon>
        <taxon>Mucorales</taxon>
        <taxon>Cunninghamellaceae</taxon>
        <taxon>Absidia</taxon>
    </lineage>
</organism>
<feature type="compositionally biased region" description="Polar residues" evidence="1">
    <location>
        <begin position="1"/>
        <end position="13"/>
    </location>
</feature>
<keyword evidence="3" id="KW-1185">Reference proteome</keyword>
<feature type="region of interest" description="Disordered" evidence="1">
    <location>
        <begin position="1"/>
        <end position="27"/>
    </location>
</feature>
<comment type="caution">
    <text evidence="2">The sequence shown here is derived from an EMBL/GenBank/DDBJ whole genome shotgun (WGS) entry which is preliminary data.</text>
</comment>
<evidence type="ECO:0000313" key="2">
    <source>
        <dbReference type="EMBL" id="ORZ04354.1"/>
    </source>
</evidence>
<feature type="compositionally biased region" description="Low complexity" evidence="1">
    <location>
        <begin position="14"/>
        <end position="27"/>
    </location>
</feature>
<proteinExistence type="predicted"/>
<gene>
    <name evidence="2" type="ORF">BCR42DRAFT_429240</name>
</gene>
<dbReference type="Proteomes" id="UP000193560">
    <property type="component" value="Unassembled WGS sequence"/>
</dbReference>
<evidence type="ECO:0000256" key="1">
    <source>
        <dbReference type="SAM" id="MobiDB-lite"/>
    </source>
</evidence>
<dbReference type="OrthoDB" id="1681166at2759"/>
<accession>A0A1X2HX48</accession>
<sequence length="166" mass="18847">MTTSSRPNSQTLKQPQQQHIPSSSSTPPFTIPQLVVIRDQIHNTYKHPILHYVFEDESFPDIPKDKLIVVDYGLEAADGGDEPKVESYSPDFQVLNSRLEQSTMNDQFDQSATGLLNLIVEGVSAPQTNEAIESLQPVRNVDGLMEMIFNFKNRNEMVQKVFRQQQ</sequence>
<evidence type="ECO:0000313" key="3">
    <source>
        <dbReference type="Proteomes" id="UP000193560"/>
    </source>
</evidence>
<dbReference type="EMBL" id="MCGE01000051">
    <property type="protein sequence ID" value="ORZ04354.1"/>
    <property type="molecule type" value="Genomic_DNA"/>
</dbReference>
<reference evidence="2 3" key="1">
    <citation type="submission" date="2016-07" db="EMBL/GenBank/DDBJ databases">
        <title>Pervasive Adenine N6-methylation of Active Genes in Fungi.</title>
        <authorList>
            <consortium name="DOE Joint Genome Institute"/>
            <person name="Mondo S.J."/>
            <person name="Dannebaum R.O."/>
            <person name="Kuo R.C."/>
            <person name="Labutti K."/>
            <person name="Haridas S."/>
            <person name="Kuo A."/>
            <person name="Salamov A."/>
            <person name="Ahrendt S.R."/>
            <person name="Lipzen A."/>
            <person name="Sullivan W."/>
            <person name="Andreopoulos W.B."/>
            <person name="Clum A."/>
            <person name="Lindquist E."/>
            <person name="Daum C."/>
            <person name="Ramamoorthy G.K."/>
            <person name="Gryganskyi A."/>
            <person name="Culley D."/>
            <person name="Magnuson J.K."/>
            <person name="James T.Y."/>
            <person name="O'Malley M.A."/>
            <person name="Stajich J.E."/>
            <person name="Spatafora J.W."/>
            <person name="Visel A."/>
            <person name="Grigoriev I.V."/>
        </authorList>
    </citation>
    <scope>NUCLEOTIDE SEQUENCE [LARGE SCALE GENOMIC DNA]</scope>
    <source>
        <strain evidence="2 3">NRRL 1336</strain>
    </source>
</reference>
<dbReference type="AlphaFoldDB" id="A0A1X2HX48"/>